<reference evidence="4" key="1">
    <citation type="submission" date="2020-08" db="EMBL/GenBank/DDBJ databases">
        <title>Lacibacter sp. S13-6-6 genome sequencing.</title>
        <authorList>
            <person name="Jin L."/>
        </authorList>
    </citation>
    <scope>NUCLEOTIDE SEQUENCE [LARGE SCALE GENOMIC DNA]</scope>
    <source>
        <strain evidence="4">S13-6-6</strain>
    </source>
</reference>
<dbReference type="SUPFAM" id="SSF51445">
    <property type="entry name" value="(Trans)glycosidases"/>
    <property type="match status" value="1"/>
</dbReference>
<evidence type="ECO:0000259" key="2">
    <source>
        <dbReference type="Pfam" id="PF02638"/>
    </source>
</evidence>
<dbReference type="Pfam" id="PF02638">
    <property type="entry name" value="GHL10"/>
    <property type="match status" value="1"/>
</dbReference>
<dbReference type="InterPro" id="IPR052177">
    <property type="entry name" value="Divisome_Glycosyl_Hydrolase"/>
</dbReference>
<dbReference type="Gene3D" id="3.20.20.80">
    <property type="entry name" value="Glycosidases"/>
    <property type="match status" value="1"/>
</dbReference>
<dbReference type="PROSITE" id="PS51257">
    <property type="entry name" value="PROKAR_LIPOPROTEIN"/>
    <property type="match status" value="1"/>
</dbReference>
<protein>
    <submittedName>
        <fullName evidence="3">Family 10 glycosylhydrolase</fullName>
    </submittedName>
</protein>
<gene>
    <name evidence="3" type="ORF">H4075_05170</name>
</gene>
<proteinExistence type="predicted"/>
<name>A0A7G5XJE0_9BACT</name>
<evidence type="ECO:0000313" key="4">
    <source>
        <dbReference type="Proteomes" id="UP000515344"/>
    </source>
</evidence>
<dbReference type="InterPro" id="IPR003790">
    <property type="entry name" value="GHL10"/>
</dbReference>
<dbReference type="EMBL" id="CP060007">
    <property type="protein sequence ID" value="QNA45593.1"/>
    <property type="molecule type" value="Genomic_DNA"/>
</dbReference>
<evidence type="ECO:0000256" key="1">
    <source>
        <dbReference type="ARBA" id="ARBA00022729"/>
    </source>
</evidence>
<keyword evidence="1" id="KW-0732">Signal</keyword>
<dbReference type="PANTHER" id="PTHR43405">
    <property type="entry name" value="GLYCOSYL HYDROLASE DIGH"/>
    <property type="match status" value="1"/>
</dbReference>
<dbReference type="PANTHER" id="PTHR43405:SF1">
    <property type="entry name" value="GLYCOSYL HYDROLASE DIGH"/>
    <property type="match status" value="1"/>
</dbReference>
<dbReference type="InterPro" id="IPR017853">
    <property type="entry name" value="GH"/>
</dbReference>
<dbReference type="RefSeq" id="WP_182804785.1">
    <property type="nucleotide sequence ID" value="NZ_CP060007.1"/>
</dbReference>
<dbReference type="AlphaFoldDB" id="A0A7G5XJE0"/>
<accession>A0A7G5XJE0</accession>
<sequence>MKQITFLLFTFCFLTACAQKEAEEPIRGTWITNVASQALSSREKVKETVALCKENGLNNIFIVVWNRGMTMYPSNVVNEYIGIKQDPKFNGRDPIKEMIEEGHKAGLKVHAWFEFGFSYSYKDSTALWLQKYPQWAGRDSKGNLLQKNGFYWWSAINPDVQQFMRKLVAEFVKNYDVDGIQGDDRMPAMPGEGGYDAATLKLYAAQHNGAAPPADAKEEKWLQWKADQLSLFGKTLYEDVKKIKPNCLVTWAPSIYPWSKEQYLQDWPKWLKEGYADYIIPQLYRYKLDAYENVLKELDTQVPAELKHRVFPGILTSLGYGYQSTRELTDQMIELNRKHGYNGEVFFYFETLNRLKGSFYSNKK</sequence>
<keyword evidence="4" id="KW-1185">Reference proteome</keyword>
<evidence type="ECO:0000313" key="3">
    <source>
        <dbReference type="EMBL" id="QNA45593.1"/>
    </source>
</evidence>
<dbReference type="KEGG" id="lacs:H4075_05170"/>
<organism evidence="3 4">
    <name type="scientific">Lacibacter sediminis</name>
    <dbReference type="NCBI Taxonomy" id="2760713"/>
    <lineage>
        <taxon>Bacteria</taxon>
        <taxon>Pseudomonadati</taxon>
        <taxon>Bacteroidota</taxon>
        <taxon>Chitinophagia</taxon>
        <taxon>Chitinophagales</taxon>
        <taxon>Chitinophagaceae</taxon>
        <taxon>Lacibacter</taxon>
    </lineage>
</organism>
<feature type="domain" description="Glycosyl hydrolase-like 10" evidence="2">
    <location>
        <begin position="25"/>
        <end position="310"/>
    </location>
</feature>
<dbReference type="Proteomes" id="UP000515344">
    <property type="component" value="Chromosome"/>
</dbReference>